<evidence type="ECO:0000256" key="2">
    <source>
        <dbReference type="ARBA" id="ARBA00022801"/>
    </source>
</evidence>
<evidence type="ECO:0000256" key="1">
    <source>
        <dbReference type="ARBA" id="ARBA00022741"/>
    </source>
</evidence>
<dbReference type="InterPro" id="IPR049614">
    <property type="entry name" value="HrpB_DEXH"/>
</dbReference>
<dbReference type="PROSITE" id="PS51192">
    <property type="entry name" value="HELICASE_ATP_BIND_1"/>
    <property type="match status" value="1"/>
</dbReference>
<gene>
    <name evidence="7" type="ORF">SAMN06265222_112123</name>
</gene>
<dbReference type="InterPro" id="IPR010225">
    <property type="entry name" value="HrpB"/>
</dbReference>
<dbReference type="InterPro" id="IPR027417">
    <property type="entry name" value="P-loop_NTPase"/>
</dbReference>
<evidence type="ECO:0000259" key="5">
    <source>
        <dbReference type="PROSITE" id="PS51192"/>
    </source>
</evidence>
<evidence type="ECO:0000256" key="3">
    <source>
        <dbReference type="ARBA" id="ARBA00022806"/>
    </source>
</evidence>
<reference evidence="7 8" key="1">
    <citation type="submission" date="2017-05" db="EMBL/GenBank/DDBJ databases">
        <authorList>
            <person name="Varghese N."/>
            <person name="Submissions S."/>
        </authorList>
    </citation>
    <scope>NUCLEOTIDE SEQUENCE [LARGE SCALE GENOMIC DNA]</scope>
    <source>
        <strain evidence="7 8">DSM 25457</strain>
    </source>
</reference>
<dbReference type="Pfam" id="PF08482">
    <property type="entry name" value="HrpB_C"/>
    <property type="match status" value="1"/>
</dbReference>
<feature type="domain" description="Helicase C-terminal" evidence="6">
    <location>
        <begin position="232"/>
        <end position="397"/>
    </location>
</feature>
<dbReference type="SUPFAM" id="SSF52540">
    <property type="entry name" value="P-loop containing nucleoside triphosphate hydrolases"/>
    <property type="match status" value="1"/>
</dbReference>
<evidence type="ECO:0000313" key="7">
    <source>
        <dbReference type="EMBL" id="SMP69890.1"/>
    </source>
</evidence>
<dbReference type="PANTHER" id="PTHR43519">
    <property type="entry name" value="ATP-DEPENDENT RNA HELICASE HRPB"/>
    <property type="match status" value="1"/>
</dbReference>
<sequence>MSLPIESVLDPLVNALKYNRCVVLKAPPGAGKTTGVPPAILRHCVSPAFPKGQIWVIQPRRLAARSVASWLARTCGESVGETYGYHVRLDRKESKATRVLSMTTGMFLRRMQSDPMLEGVACVVFDEFHERTLDIDVAFALTTRLRQELRPELRLVIMSATLDPQPILDYLNCPSADADPAAPSDAVTEAIGSEWIGSEAIGLECEGRSYPVEVTYHPGNARDRLENRMLGGIQSAWQQTDGHVLAFLPGVGEIERAIRSIQGSPIASQAAVMPLHGSLSPKAQDAVLTHTDGQRKIIVATNIAETSVTVPGVTAVVDSGLAKTSVMDSRLGLSRLEITPISIASADQRAGRAGRTSAGACVRIWDQAANRSRLPYDAPEISRSDLSDVVLMLASLGETDLAAIGWLTPPPEHAIKAAQDLLQQLEALDANGSITDRGRAMAGLPLHPRIACFVIEAVTVANFSKREVAIAAALLSERDPFSTAGNQQSRLSLVEKIQRVQQDRGNANSRNPVSLGTIRSVAKQIERAIGDLPVSPVEGSDPSSRPDASPLERWAGALLAAYPDRVVLRRDDDPDRGRMVGGRGVMGLSAFDETATPSPLMLCIDVDGAGKESRVRSAVPIDPTQLNPHAVQEMVSVEFDVASESVRGRLVRSYVDLVLKQTPASAKDSEEASTCLYEAAKRCLADPELLGKITPPTRAGSEDSMAAIMERVRRVVAAENEGKPADVDDSLAADGISKDPLKDVLRQLCQGRLSFAELRKAPWKDYLIGQIGYDRWQDIQREAPTHLLLPSGNRAAVHYVTDKPPWIEAKIQECFGWQKTPRILMGRVAVQLHLLGPNRRPQQITEDLESFWANTYGEIRKELRRRYPKHYWPEDPTTAKATHNGLKPR</sequence>
<dbReference type="CDD" id="cd17990">
    <property type="entry name" value="DEXHc_HrpB"/>
    <property type="match status" value="1"/>
</dbReference>
<dbReference type="PROSITE" id="PS51194">
    <property type="entry name" value="HELICASE_CTER"/>
    <property type="match status" value="1"/>
</dbReference>
<accession>A0ABY1QGH4</accession>
<keyword evidence="1" id="KW-0547">Nucleotide-binding</keyword>
<evidence type="ECO:0000313" key="8">
    <source>
        <dbReference type="Proteomes" id="UP001158067"/>
    </source>
</evidence>
<evidence type="ECO:0000259" key="6">
    <source>
        <dbReference type="PROSITE" id="PS51194"/>
    </source>
</evidence>
<dbReference type="EMBL" id="FXUG01000012">
    <property type="protein sequence ID" value="SMP69890.1"/>
    <property type="molecule type" value="Genomic_DNA"/>
</dbReference>
<dbReference type="Pfam" id="PF04408">
    <property type="entry name" value="WHD_HA2"/>
    <property type="match status" value="1"/>
</dbReference>
<proteinExistence type="predicted"/>
<dbReference type="GO" id="GO:0004386">
    <property type="term" value="F:helicase activity"/>
    <property type="evidence" value="ECO:0007669"/>
    <property type="project" value="UniProtKB-KW"/>
</dbReference>
<dbReference type="PIRSF" id="PIRSF005496">
    <property type="entry name" value="ATP_hel_hrpB"/>
    <property type="match status" value="1"/>
</dbReference>
<dbReference type="InterPro" id="IPR014001">
    <property type="entry name" value="Helicase_ATP-bd"/>
</dbReference>
<dbReference type="SMART" id="SM00490">
    <property type="entry name" value="HELICc"/>
    <property type="match status" value="1"/>
</dbReference>
<dbReference type="Gene3D" id="3.40.50.300">
    <property type="entry name" value="P-loop containing nucleotide triphosphate hydrolases"/>
    <property type="match status" value="2"/>
</dbReference>
<dbReference type="RefSeq" id="WP_283434259.1">
    <property type="nucleotide sequence ID" value="NZ_FXUG01000012.1"/>
</dbReference>
<dbReference type="CDD" id="cd18791">
    <property type="entry name" value="SF2_C_RHA"/>
    <property type="match status" value="1"/>
</dbReference>
<dbReference type="Pfam" id="PF00270">
    <property type="entry name" value="DEAD"/>
    <property type="match status" value="1"/>
</dbReference>
<organism evidence="7 8">
    <name type="scientific">Neorhodopirellula lusitana</name>
    <dbReference type="NCBI Taxonomy" id="445327"/>
    <lineage>
        <taxon>Bacteria</taxon>
        <taxon>Pseudomonadati</taxon>
        <taxon>Planctomycetota</taxon>
        <taxon>Planctomycetia</taxon>
        <taxon>Pirellulales</taxon>
        <taxon>Pirellulaceae</taxon>
        <taxon>Neorhodopirellula</taxon>
    </lineage>
</organism>
<feature type="domain" description="Helicase ATP-binding" evidence="5">
    <location>
        <begin position="13"/>
        <end position="164"/>
    </location>
</feature>
<dbReference type="InterPro" id="IPR013689">
    <property type="entry name" value="RNA_helicase_ATP-dep_HrpB_C"/>
</dbReference>
<dbReference type="PANTHER" id="PTHR43519:SF1">
    <property type="entry name" value="ATP-DEPENDENT RNA HELICASE HRPB"/>
    <property type="match status" value="1"/>
</dbReference>
<dbReference type="Gene3D" id="1.20.120.1080">
    <property type="match status" value="1"/>
</dbReference>
<dbReference type="InterPro" id="IPR048333">
    <property type="entry name" value="HA2_WH"/>
</dbReference>
<dbReference type="SMART" id="SM00847">
    <property type="entry name" value="HA2"/>
    <property type="match status" value="1"/>
</dbReference>
<dbReference type="Proteomes" id="UP001158067">
    <property type="component" value="Unassembled WGS sequence"/>
</dbReference>
<dbReference type="InterPro" id="IPR001650">
    <property type="entry name" value="Helicase_C-like"/>
</dbReference>
<name>A0ABY1QGH4_9BACT</name>
<dbReference type="InterPro" id="IPR011545">
    <property type="entry name" value="DEAD/DEAH_box_helicase_dom"/>
</dbReference>
<evidence type="ECO:0000256" key="4">
    <source>
        <dbReference type="ARBA" id="ARBA00022840"/>
    </source>
</evidence>
<keyword evidence="3 7" id="KW-0347">Helicase</keyword>
<comment type="caution">
    <text evidence="7">The sequence shown here is derived from an EMBL/GenBank/DDBJ whole genome shotgun (WGS) entry which is preliminary data.</text>
</comment>
<dbReference type="SMART" id="SM00487">
    <property type="entry name" value="DEXDc"/>
    <property type="match status" value="1"/>
</dbReference>
<dbReference type="Pfam" id="PF00271">
    <property type="entry name" value="Helicase_C"/>
    <property type="match status" value="1"/>
</dbReference>
<keyword evidence="8" id="KW-1185">Reference proteome</keyword>
<keyword evidence="4" id="KW-0067">ATP-binding</keyword>
<keyword evidence="2" id="KW-0378">Hydrolase</keyword>
<dbReference type="InterPro" id="IPR007502">
    <property type="entry name" value="Helicase-assoc_dom"/>
</dbReference>
<protein>
    <submittedName>
        <fullName evidence="7">ATP-dependent helicase HrpB</fullName>
    </submittedName>
</protein>